<dbReference type="GeneID" id="111025254"/>
<dbReference type="PANTHER" id="PTHR34222:SF99">
    <property type="entry name" value="PROTEIN, PUTATIVE-RELATED"/>
    <property type="match status" value="1"/>
</dbReference>
<dbReference type="RefSeq" id="XP_022158788.1">
    <property type="nucleotide sequence ID" value="XM_022303096.1"/>
</dbReference>
<accession>A0A6J1DX32</accession>
<gene>
    <name evidence="3" type="primary">LOC111025254</name>
</gene>
<evidence type="ECO:0000256" key="1">
    <source>
        <dbReference type="SAM" id="MobiDB-lite"/>
    </source>
</evidence>
<evidence type="ECO:0000313" key="2">
    <source>
        <dbReference type="Proteomes" id="UP000504603"/>
    </source>
</evidence>
<evidence type="ECO:0000313" key="3">
    <source>
        <dbReference type="RefSeq" id="XP_022158788.1"/>
    </source>
</evidence>
<protein>
    <submittedName>
        <fullName evidence="3">Uncharacterized protein LOC111025254</fullName>
    </submittedName>
</protein>
<sequence>MVHCREPTGEQLHYWIICNNVVISWIHQQEQVMCFLMGLNDSFSQFCAQLLLMEPEPSINRTLSLVAQEAQQRAITSLVPPSPATLLVRNNSVGSSRSPTSTTSSGSQANKKDKPVCTHCGIIGHTTDKCYQLHGYPPGHRFYGQKSSFSNSSNSRSNSESVKSASSLSSNSLDSLASFTADQCQGLLTLLLSHLSTVQRHTDTDSHTPHVAGNVFFENGWQG</sequence>
<organism evidence="2 3">
    <name type="scientific">Momordica charantia</name>
    <name type="common">Bitter gourd</name>
    <name type="synonym">Balsam pear</name>
    <dbReference type="NCBI Taxonomy" id="3673"/>
    <lineage>
        <taxon>Eukaryota</taxon>
        <taxon>Viridiplantae</taxon>
        <taxon>Streptophyta</taxon>
        <taxon>Embryophyta</taxon>
        <taxon>Tracheophyta</taxon>
        <taxon>Spermatophyta</taxon>
        <taxon>Magnoliopsida</taxon>
        <taxon>eudicotyledons</taxon>
        <taxon>Gunneridae</taxon>
        <taxon>Pentapetalae</taxon>
        <taxon>rosids</taxon>
        <taxon>fabids</taxon>
        <taxon>Cucurbitales</taxon>
        <taxon>Cucurbitaceae</taxon>
        <taxon>Momordiceae</taxon>
        <taxon>Momordica</taxon>
    </lineage>
</organism>
<feature type="compositionally biased region" description="Low complexity" evidence="1">
    <location>
        <begin position="92"/>
        <end position="107"/>
    </location>
</feature>
<dbReference type="OrthoDB" id="1436403at2759"/>
<dbReference type="Proteomes" id="UP000504603">
    <property type="component" value="Unplaced"/>
</dbReference>
<dbReference type="PANTHER" id="PTHR34222">
    <property type="entry name" value="GAG_PRE-INTEGRS DOMAIN-CONTAINING PROTEIN"/>
    <property type="match status" value="1"/>
</dbReference>
<proteinExistence type="predicted"/>
<dbReference type="KEGG" id="mcha:111025254"/>
<feature type="region of interest" description="Disordered" evidence="1">
    <location>
        <begin position="88"/>
        <end position="114"/>
    </location>
</feature>
<feature type="region of interest" description="Disordered" evidence="1">
    <location>
        <begin position="147"/>
        <end position="166"/>
    </location>
</feature>
<name>A0A6J1DX32_MOMCH</name>
<dbReference type="AlphaFoldDB" id="A0A6J1DX32"/>
<reference evidence="3" key="1">
    <citation type="submission" date="2025-08" db="UniProtKB">
        <authorList>
            <consortium name="RefSeq"/>
        </authorList>
    </citation>
    <scope>IDENTIFICATION</scope>
    <source>
        <strain evidence="3">OHB3-1</strain>
    </source>
</reference>
<keyword evidence="2" id="KW-1185">Reference proteome</keyword>